<dbReference type="AlphaFoldDB" id="A0A8S1KTI3"/>
<dbReference type="Proteomes" id="UP000688137">
    <property type="component" value="Unassembled WGS sequence"/>
</dbReference>
<dbReference type="InterPro" id="IPR001251">
    <property type="entry name" value="CRAL-TRIO_dom"/>
</dbReference>
<dbReference type="PROSITE" id="PS50191">
    <property type="entry name" value="CRAL_TRIO"/>
    <property type="match status" value="1"/>
</dbReference>
<dbReference type="SMART" id="SM00516">
    <property type="entry name" value="SEC14"/>
    <property type="match status" value="1"/>
</dbReference>
<dbReference type="PANTHER" id="PTHR46818">
    <property type="entry name" value="DOMAIN-CONTAINING PROTEIN, PUTATIVE-RELATED"/>
    <property type="match status" value="1"/>
</dbReference>
<dbReference type="EMBL" id="CAJJDM010000022">
    <property type="protein sequence ID" value="CAD8056006.1"/>
    <property type="molecule type" value="Genomic_DNA"/>
</dbReference>
<gene>
    <name evidence="2" type="ORF">PPRIM_AZ9-3.1.T0240094</name>
</gene>
<reference evidence="2" key="1">
    <citation type="submission" date="2021-01" db="EMBL/GenBank/DDBJ databases">
        <authorList>
            <consortium name="Genoscope - CEA"/>
            <person name="William W."/>
        </authorList>
    </citation>
    <scope>NUCLEOTIDE SEQUENCE</scope>
</reference>
<dbReference type="CDD" id="cd00170">
    <property type="entry name" value="SEC14"/>
    <property type="match status" value="1"/>
</dbReference>
<sequence length="588" mass="68357">MHKLFGTTYDYLTISLNQARTVTHPSTYIKEGTGKQAIRKIYGNAGGGVPYDQFEQQTLAQFKIKLNGLANHYPDTLLYRFLYSFRFSLEDTYNGIKNHEEWLNNPSTFQLNSGSQAILDKGIIYMGGRDKKLRPSIIFQVGLIDQKNIKGDEFLAALNTIFMITQQYCFSQGFIENWIILVDTADLGLLSLPIEILKKIISTASSHYVGDLEKLYMLNPSMGLNMSWGLVSRFIDERSNKKIQFLQKKDFSKLQEQFDPSQLEIQYGGTMPKITQYWPPQPTIQIEKPQLQQSNQIVNYESSVRSQRSNRSVPYNQQKYQTYQAPFKKPQLEQQNLNLQESLKHEYFDSKINLPVVQPTSYASNKVIQLRQNEERPSQLTQNFGYENSSQKQQRLEVQNTNLSTSREIQHISFQDLQFTQQSKNTQQTNQTKLSYRLNGEEKQLPKFPVIEKESYERKTQFLQQSSQSKSFIEEPLDSTQFRQSQSLRKSYQQYNLIQQDFQPPYPNALPSRPLVLGPSENLEDKFQYNQNKQIPQSTYQKPKSQEIKNYQIQSHQSELQPPIQAGFLRTTANFQARDGKYTACDIF</sequence>
<proteinExistence type="predicted"/>
<organism evidence="2 3">
    <name type="scientific">Paramecium primaurelia</name>
    <dbReference type="NCBI Taxonomy" id="5886"/>
    <lineage>
        <taxon>Eukaryota</taxon>
        <taxon>Sar</taxon>
        <taxon>Alveolata</taxon>
        <taxon>Ciliophora</taxon>
        <taxon>Intramacronucleata</taxon>
        <taxon>Oligohymenophorea</taxon>
        <taxon>Peniculida</taxon>
        <taxon>Parameciidae</taxon>
        <taxon>Paramecium</taxon>
    </lineage>
</organism>
<name>A0A8S1KTI3_PARPR</name>
<dbReference type="PANTHER" id="PTHR46818:SF1">
    <property type="entry name" value="CHROMOSOME UNDETERMINED SCAFFOLD_125, WHOLE GENOME SHOTGUN SEQUENCE"/>
    <property type="match status" value="1"/>
</dbReference>
<comment type="caution">
    <text evidence="2">The sequence shown here is derived from an EMBL/GenBank/DDBJ whole genome shotgun (WGS) entry which is preliminary data.</text>
</comment>
<evidence type="ECO:0000313" key="3">
    <source>
        <dbReference type="Proteomes" id="UP000688137"/>
    </source>
</evidence>
<protein>
    <recommendedName>
        <fullName evidence="1">CRAL-TRIO domain-containing protein</fullName>
    </recommendedName>
</protein>
<evidence type="ECO:0000313" key="2">
    <source>
        <dbReference type="EMBL" id="CAD8056006.1"/>
    </source>
</evidence>
<evidence type="ECO:0000259" key="1">
    <source>
        <dbReference type="PROSITE" id="PS50191"/>
    </source>
</evidence>
<keyword evidence="3" id="KW-1185">Reference proteome</keyword>
<dbReference type="Pfam" id="PF00650">
    <property type="entry name" value="CRAL_TRIO"/>
    <property type="match status" value="1"/>
</dbReference>
<accession>A0A8S1KTI3</accession>
<feature type="domain" description="CRAL-TRIO" evidence="1">
    <location>
        <begin position="123"/>
        <end position="275"/>
    </location>
</feature>